<evidence type="ECO:0000313" key="9">
    <source>
        <dbReference type="EMBL" id="SEN76714.1"/>
    </source>
</evidence>
<keyword evidence="3 7" id="KW-0808">Transferase</keyword>
<comment type="subunit">
    <text evidence="2 7">Homodimer.</text>
</comment>
<proteinExistence type="inferred from homology"/>
<dbReference type="RefSeq" id="WP_089973102.1">
    <property type="nucleotide sequence ID" value="NZ_FOCQ01000022.1"/>
</dbReference>
<dbReference type="PANTHER" id="PTHR34273:SF2">
    <property type="entry name" value="METHYLTHIORIBOSE KINASE"/>
    <property type="match status" value="1"/>
</dbReference>
<dbReference type="EMBL" id="FOCQ01000022">
    <property type="protein sequence ID" value="SEN76714.1"/>
    <property type="molecule type" value="Genomic_DNA"/>
</dbReference>
<gene>
    <name evidence="7" type="primary">mtnK</name>
    <name evidence="9" type="ORF">SAMN05444955_12230</name>
</gene>
<feature type="binding site" evidence="7">
    <location>
        <begin position="247"/>
        <end position="249"/>
    </location>
    <ligand>
        <name>ATP</name>
        <dbReference type="ChEBI" id="CHEBI:30616"/>
    </ligand>
</feature>
<dbReference type="InterPro" id="IPR011009">
    <property type="entry name" value="Kinase-like_dom_sf"/>
</dbReference>
<evidence type="ECO:0000256" key="5">
    <source>
        <dbReference type="ARBA" id="ARBA00022777"/>
    </source>
</evidence>
<comment type="pathway">
    <text evidence="7">Amino-acid biosynthesis; L-methionine biosynthesis via salvage pathway; S-methyl-5-thio-alpha-D-ribose 1-phosphate from S-methyl-5'-thioadenosine (hydrolase route): step 2/2.</text>
</comment>
<evidence type="ECO:0000256" key="7">
    <source>
        <dbReference type="HAMAP-Rule" id="MF_01683"/>
    </source>
</evidence>
<feature type="binding site" evidence="7">
    <location>
        <position position="58"/>
    </location>
    <ligand>
        <name>ATP</name>
        <dbReference type="ChEBI" id="CHEBI:30616"/>
    </ligand>
</feature>
<keyword evidence="6 7" id="KW-0067">ATP-binding</keyword>
<evidence type="ECO:0000256" key="6">
    <source>
        <dbReference type="ARBA" id="ARBA00022840"/>
    </source>
</evidence>
<dbReference type="AlphaFoldDB" id="A0A1H8J7G7"/>
<evidence type="ECO:0000259" key="8">
    <source>
        <dbReference type="Pfam" id="PF01636"/>
    </source>
</evidence>
<keyword evidence="7" id="KW-0028">Amino-acid biosynthesis</keyword>
<feature type="binding site" evidence="7">
    <location>
        <position position="41"/>
    </location>
    <ligand>
        <name>ATP</name>
        <dbReference type="ChEBI" id="CHEBI:30616"/>
    </ligand>
</feature>
<feature type="binding site" evidence="7">
    <location>
        <position position="346"/>
    </location>
    <ligand>
        <name>substrate</name>
    </ligand>
</feature>
<reference evidence="9 10" key="1">
    <citation type="submission" date="2016-10" db="EMBL/GenBank/DDBJ databases">
        <authorList>
            <person name="de Groot N.N."/>
        </authorList>
    </citation>
    <scope>NUCLEOTIDE SEQUENCE [LARGE SCALE GENOMIC DNA]</scope>
    <source>
        <strain evidence="9 10">DSM 46701</strain>
    </source>
</reference>
<evidence type="ECO:0000256" key="2">
    <source>
        <dbReference type="ARBA" id="ARBA00011738"/>
    </source>
</evidence>
<dbReference type="STRING" id="1173111.SAMN05444955_12230"/>
<comment type="similarity">
    <text evidence="1 7">Belongs to the methylthioribose kinase family.</text>
</comment>
<dbReference type="HAMAP" id="MF_01683">
    <property type="entry name" value="Salvage_MtnK"/>
    <property type="match status" value="1"/>
</dbReference>
<dbReference type="InterPro" id="IPR002575">
    <property type="entry name" value="Aminoglycoside_PTrfase"/>
</dbReference>
<keyword evidence="7" id="KW-0486">Methionine biosynthesis</keyword>
<keyword evidence="5 7" id="KW-0418">Kinase</keyword>
<keyword evidence="10" id="KW-1185">Reference proteome</keyword>
<dbReference type="Gene3D" id="3.90.1200.10">
    <property type="match status" value="1"/>
</dbReference>
<comment type="catalytic activity">
    <reaction evidence="7">
        <text>5-(methylsulfanyl)-D-ribose + ATP = 5-(methylsulfanyl)-alpha-D-ribose 1-phosphate + ADP + H(+)</text>
        <dbReference type="Rhea" id="RHEA:22312"/>
        <dbReference type="ChEBI" id="CHEBI:15378"/>
        <dbReference type="ChEBI" id="CHEBI:30616"/>
        <dbReference type="ChEBI" id="CHEBI:58533"/>
        <dbReference type="ChEBI" id="CHEBI:78440"/>
        <dbReference type="ChEBI" id="CHEBI:456216"/>
        <dbReference type="EC" id="2.7.1.100"/>
    </reaction>
</comment>
<comment type="function">
    <text evidence="7">Catalyzes the phosphorylation of methylthioribose into methylthioribose-1-phosphate.</text>
</comment>
<evidence type="ECO:0000313" key="10">
    <source>
        <dbReference type="Proteomes" id="UP000199695"/>
    </source>
</evidence>
<feature type="binding site" evidence="7">
    <location>
        <begin position="112"/>
        <end position="114"/>
    </location>
    <ligand>
        <name>ATP</name>
        <dbReference type="ChEBI" id="CHEBI:30616"/>
    </ligand>
</feature>
<dbReference type="PANTHER" id="PTHR34273">
    <property type="entry name" value="METHYLTHIORIBOSE KINASE"/>
    <property type="match status" value="1"/>
</dbReference>
<organism evidence="9 10">
    <name type="scientific">Lihuaxuella thermophila</name>
    <dbReference type="NCBI Taxonomy" id="1173111"/>
    <lineage>
        <taxon>Bacteria</taxon>
        <taxon>Bacillati</taxon>
        <taxon>Bacillota</taxon>
        <taxon>Bacilli</taxon>
        <taxon>Bacillales</taxon>
        <taxon>Thermoactinomycetaceae</taxon>
        <taxon>Lihuaxuella</taxon>
    </lineage>
</organism>
<dbReference type="NCBIfam" id="TIGR01767">
    <property type="entry name" value="MTRK"/>
    <property type="match status" value="1"/>
</dbReference>
<dbReference type="GO" id="GO:0019509">
    <property type="term" value="P:L-methionine salvage from methylthioadenosine"/>
    <property type="evidence" value="ECO:0007669"/>
    <property type="project" value="UniProtKB-UniRule"/>
</dbReference>
<dbReference type="PIRSF" id="PIRSF031134">
    <property type="entry name" value="MTRK"/>
    <property type="match status" value="1"/>
</dbReference>
<name>A0A1H8J7G7_9BACL</name>
<sequence length="408" mass="46536">MFENYKALTEKDAVEYARSLPDLFAGDAELANREIGDGNLNLVFHIVDQKSGKSVILKQALPYARVVGESWPLTLDRSRIEAEALKQAAKLVPELVPAVYFYDDQLALTAMEDLSDHIILRKGLIAGKVYPRLAEDLAKYLAHTLFFTSEYYLDAQEKKENVRRFINPEMCKITEDLVFTDPYYNAETNSFNPLIRETVESIWRNHQLKREIARLKESFMTRTQALLHGDLHTGSIMVKEDSTKVIDPEFAYYGPIGFDVGAVIANLFLSFVSHEAHTQDKKRREEYQHWLLDTVEQIWNGFEREFRALWKEHVKDEMWSVPGFLDDVLFQALQDTSGFAGCKMMRRVIGLAPVADLESIEDPAVRAEAEIKALQIGEQLVLKCKSIQTVSDLTNLAREILGKGLTVK</sequence>
<accession>A0A1H8J7G7</accession>
<evidence type="ECO:0000256" key="3">
    <source>
        <dbReference type="ARBA" id="ARBA00022679"/>
    </source>
</evidence>
<keyword evidence="4 7" id="KW-0547">Nucleotide-binding</keyword>
<dbReference type="Pfam" id="PF01636">
    <property type="entry name" value="APH"/>
    <property type="match status" value="1"/>
</dbReference>
<evidence type="ECO:0000256" key="1">
    <source>
        <dbReference type="ARBA" id="ARBA00010165"/>
    </source>
</evidence>
<dbReference type="Gene3D" id="3.30.200.20">
    <property type="entry name" value="Phosphorylase Kinase, domain 1"/>
    <property type="match status" value="1"/>
</dbReference>
<protein>
    <recommendedName>
        <fullName evidence="7">Methylthioribose kinase</fullName>
        <shortName evidence="7">MTR kinase</shortName>
        <ecNumber evidence="7">2.7.1.100</ecNumber>
    </recommendedName>
</protein>
<dbReference type="GO" id="GO:0046522">
    <property type="term" value="F:S-methyl-5-thioribose kinase activity"/>
    <property type="evidence" value="ECO:0007669"/>
    <property type="project" value="UniProtKB-UniRule"/>
</dbReference>
<evidence type="ECO:0000256" key="4">
    <source>
        <dbReference type="ARBA" id="ARBA00022741"/>
    </source>
</evidence>
<feature type="domain" description="Aminoglycoside phosphotransferase" evidence="8">
    <location>
        <begin position="33"/>
        <end position="268"/>
    </location>
</feature>
<dbReference type="GO" id="GO:0005524">
    <property type="term" value="F:ATP binding"/>
    <property type="evidence" value="ECO:0007669"/>
    <property type="project" value="UniProtKB-UniRule"/>
</dbReference>
<feature type="binding site" evidence="7">
    <location>
        <position position="230"/>
    </location>
    <ligand>
        <name>substrate</name>
    </ligand>
</feature>
<dbReference type="EC" id="2.7.1.100" evidence="7"/>
<dbReference type="UniPathway" id="UPA00904">
    <property type="reaction ID" value="UER00872"/>
</dbReference>
<dbReference type="Proteomes" id="UP000199695">
    <property type="component" value="Unassembled WGS sequence"/>
</dbReference>
<dbReference type="SUPFAM" id="SSF56112">
    <property type="entry name" value="Protein kinase-like (PK-like)"/>
    <property type="match status" value="1"/>
</dbReference>
<dbReference type="OrthoDB" id="9777791at2"/>
<dbReference type="InterPro" id="IPR009212">
    <property type="entry name" value="Methylthioribose_kinase"/>
</dbReference>